<proteinExistence type="predicted"/>
<name>A0A178ERK4_TRIRU</name>
<organism evidence="2 3">
    <name type="scientific">Trichophyton rubrum</name>
    <name type="common">Athlete's foot fungus</name>
    <name type="synonym">Epidermophyton rubrum</name>
    <dbReference type="NCBI Taxonomy" id="5551"/>
    <lineage>
        <taxon>Eukaryota</taxon>
        <taxon>Fungi</taxon>
        <taxon>Dikarya</taxon>
        <taxon>Ascomycota</taxon>
        <taxon>Pezizomycotina</taxon>
        <taxon>Eurotiomycetes</taxon>
        <taxon>Eurotiomycetidae</taxon>
        <taxon>Onygenales</taxon>
        <taxon>Arthrodermataceae</taxon>
        <taxon>Trichophyton</taxon>
    </lineage>
</organism>
<evidence type="ECO:0000256" key="1">
    <source>
        <dbReference type="SAM" id="MobiDB-lite"/>
    </source>
</evidence>
<evidence type="ECO:0000313" key="3">
    <source>
        <dbReference type="Proteomes" id="UP000243015"/>
    </source>
</evidence>
<reference evidence="2 3" key="1">
    <citation type="submission" date="2016-05" db="EMBL/GenBank/DDBJ databases">
        <title>Genome sequencing of Trichophyton rubrum CMCC(F)T1i isolated from hair.</title>
        <authorList>
            <person name="Zhan P."/>
            <person name="Tao Y."/>
            <person name="Liu W."/>
        </authorList>
    </citation>
    <scope>NUCLEOTIDE SEQUENCE [LARGE SCALE GENOMIC DNA]</scope>
    <source>
        <strain evidence="3">CMCC(F)T1i</strain>
    </source>
</reference>
<dbReference type="AlphaFoldDB" id="A0A178ERK4"/>
<gene>
    <name evidence="2" type="ORF">A7C99_6538</name>
</gene>
<dbReference type="Proteomes" id="UP000243015">
    <property type="component" value="Unassembled WGS sequence"/>
</dbReference>
<comment type="caution">
    <text evidence="2">The sequence shown here is derived from an EMBL/GenBank/DDBJ whole genome shotgun (WGS) entry which is preliminary data.</text>
</comment>
<dbReference type="EMBL" id="LHPM01000019">
    <property type="protein sequence ID" value="OAL61967.1"/>
    <property type="molecule type" value="Genomic_DNA"/>
</dbReference>
<protein>
    <submittedName>
        <fullName evidence="2">Uncharacterized protein</fullName>
    </submittedName>
</protein>
<evidence type="ECO:0000313" key="2">
    <source>
        <dbReference type="EMBL" id="OAL61967.1"/>
    </source>
</evidence>
<feature type="region of interest" description="Disordered" evidence="1">
    <location>
        <begin position="42"/>
        <end position="78"/>
    </location>
</feature>
<sequence length="78" mass="8317">MSQSSCTCNVIRKVLHRGRELRPPNPMIQIHQPKSARIPCKTLPLGPATHARVHPLGTKTPPEVGIGDGDGDGDGVSM</sequence>
<accession>A0A178ERK4</accession>
<feature type="compositionally biased region" description="Acidic residues" evidence="1">
    <location>
        <begin position="69"/>
        <end position="78"/>
    </location>
</feature>